<keyword evidence="7" id="KW-1185">Reference proteome</keyword>
<feature type="domain" description="HTH gntR-type" evidence="5">
    <location>
        <begin position="20"/>
        <end position="87"/>
    </location>
</feature>
<keyword evidence="2 6" id="KW-0238">DNA-binding</keyword>
<dbReference type="Pfam" id="PF00392">
    <property type="entry name" value="GntR"/>
    <property type="match status" value="1"/>
</dbReference>
<evidence type="ECO:0000256" key="3">
    <source>
        <dbReference type="ARBA" id="ARBA00023163"/>
    </source>
</evidence>
<dbReference type="InterPro" id="IPR000524">
    <property type="entry name" value="Tscrpt_reg_HTH_GntR"/>
</dbReference>
<dbReference type="SUPFAM" id="SSF48008">
    <property type="entry name" value="GntR ligand-binding domain-like"/>
    <property type="match status" value="1"/>
</dbReference>
<keyword evidence="1" id="KW-0805">Transcription regulation</keyword>
<dbReference type="Gene3D" id="1.10.10.10">
    <property type="entry name" value="Winged helix-like DNA-binding domain superfamily/Winged helix DNA-binding domain"/>
    <property type="match status" value="1"/>
</dbReference>
<dbReference type="PROSITE" id="PS50949">
    <property type="entry name" value="HTH_GNTR"/>
    <property type="match status" value="1"/>
</dbReference>
<dbReference type="InterPro" id="IPR036388">
    <property type="entry name" value="WH-like_DNA-bd_sf"/>
</dbReference>
<dbReference type="Pfam" id="PF07729">
    <property type="entry name" value="FCD"/>
    <property type="match status" value="1"/>
</dbReference>
<dbReference type="InterPro" id="IPR008920">
    <property type="entry name" value="TF_FadR/GntR_C"/>
</dbReference>
<dbReference type="GO" id="GO:0003677">
    <property type="term" value="F:DNA binding"/>
    <property type="evidence" value="ECO:0007669"/>
    <property type="project" value="UniProtKB-KW"/>
</dbReference>
<proteinExistence type="predicted"/>
<feature type="region of interest" description="Disordered" evidence="4">
    <location>
        <begin position="246"/>
        <end position="269"/>
    </location>
</feature>
<sequence>MSKSKLLWGPAPRRQIDAPKTLADEAYQRIHDDIIRGEFAPNDKLQPDALRERYNIGLSPVREALSRVALEGLAVAEGQRGFFVAPATREELLDIADLRINFSVLSLERSIRTGGDDWENAVVTAYYQLNKLENQVHREPGTFHDEWERRNRAFHQALESGCGSPWLLHFCDILYDQLERYRRRFVVYTDIDPTIGEEHKQIMELALARDTAACKVLKQHFEHAARVIGGMMEKAEGAKIVPRIKKEKEKAVARPKDKPAAKRSNARVA</sequence>
<dbReference type="PANTHER" id="PTHR43537:SF20">
    <property type="entry name" value="HTH-TYPE TRANSCRIPTIONAL REPRESSOR GLAR"/>
    <property type="match status" value="1"/>
</dbReference>
<evidence type="ECO:0000313" key="7">
    <source>
        <dbReference type="Proteomes" id="UP000243904"/>
    </source>
</evidence>
<name>A0A1H2AKC5_9BRAD</name>
<dbReference type="SUPFAM" id="SSF46785">
    <property type="entry name" value="Winged helix' DNA-binding domain"/>
    <property type="match status" value="1"/>
</dbReference>
<gene>
    <name evidence="6" type="ORF">SAMN05444158_6232</name>
</gene>
<dbReference type="SMART" id="SM00895">
    <property type="entry name" value="FCD"/>
    <property type="match status" value="1"/>
</dbReference>
<dbReference type="CDD" id="cd07377">
    <property type="entry name" value="WHTH_GntR"/>
    <property type="match status" value="1"/>
</dbReference>
<dbReference type="InterPro" id="IPR036390">
    <property type="entry name" value="WH_DNA-bd_sf"/>
</dbReference>
<dbReference type="AlphaFoldDB" id="A0A1H2AKC5"/>
<evidence type="ECO:0000256" key="2">
    <source>
        <dbReference type="ARBA" id="ARBA00023125"/>
    </source>
</evidence>
<evidence type="ECO:0000313" key="6">
    <source>
        <dbReference type="EMBL" id="SDT46314.1"/>
    </source>
</evidence>
<dbReference type="Proteomes" id="UP000243904">
    <property type="component" value="Chromosome I"/>
</dbReference>
<keyword evidence="3" id="KW-0804">Transcription</keyword>
<organism evidence="6 7">
    <name type="scientific">Bradyrhizobium canariense</name>
    <dbReference type="NCBI Taxonomy" id="255045"/>
    <lineage>
        <taxon>Bacteria</taxon>
        <taxon>Pseudomonadati</taxon>
        <taxon>Pseudomonadota</taxon>
        <taxon>Alphaproteobacteria</taxon>
        <taxon>Hyphomicrobiales</taxon>
        <taxon>Nitrobacteraceae</taxon>
        <taxon>Bradyrhizobium</taxon>
    </lineage>
</organism>
<dbReference type="EMBL" id="LT629750">
    <property type="protein sequence ID" value="SDT46314.1"/>
    <property type="molecule type" value="Genomic_DNA"/>
</dbReference>
<dbReference type="GO" id="GO:0003700">
    <property type="term" value="F:DNA-binding transcription factor activity"/>
    <property type="evidence" value="ECO:0007669"/>
    <property type="project" value="InterPro"/>
</dbReference>
<dbReference type="PANTHER" id="PTHR43537">
    <property type="entry name" value="TRANSCRIPTIONAL REGULATOR, GNTR FAMILY"/>
    <property type="match status" value="1"/>
</dbReference>
<reference evidence="7" key="1">
    <citation type="submission" date="2016-10" db="EMBL/GenBank/DDBJ databases">
        <authorList>
            <person name="Varghese N."/>
            <person name="Submissions S."/>
        </authorList>
    </citation>
    <scope>NUCLEOTIDE SEQUENCE [LARGE SCALE GENOMIC DNA]</scope>
    <source>
        <strain evidence="7">GAS369</strain>
    </source>
</reference>
<feature type="compositionally biased region" description="Basic and acidic residues" evidence="4">
    <location>
        <begin position="246"/>
        <end position="260"/>
    </location>
</feature>
<evidence type="ECO:0000256" key="1">
    <source>
        <dbReference type="ARBA" id="ARBA00023015"/>
    </source>
</evidence>
<protein>
    <submittedName>
        <fullName evidence="6">DNA-binding transcriptional regulator, GntR family</fullName>
    </submittedName>
</protein>
<dbReference type="Gene3D" id="1.20.120.530">
    <property type="entry name" value="GntR ligand-binding domain-like"/>
    <property type="match status" value="1"/>
</dbReference>
<evidence type="ECO:0000256" key="4">
    <source>
        <dbReference type="SAM" id="MobiDB-lite"/>
    </source>
</evidence>
<accession>A0A1H2AKC5</accession>
<dbReference type="SMART" id="SM00345">
    <property type="entry name" value="HTH_GNTR"/>
    <property type="match status" value="1"/>
</dbReference>
<dbReference type="InterPro" id="IPR011711">
    <property type="entry name" value="GntR_C"/>
</dbReference>
<evidence type="ECO:0000259" key="5">
    <source>
        <dbReference type="PROSITE" id="PS50949"/>
    </source>
</evidence>
<dbReference type="RefSeq" id="WP_146690024.1">
    <property type="nucleotide sequence ID" value="NZ_LT629750.1"/>
</dbReference>